<evidence type="ECO:0000259" key="1">
    <source>
        <dbReference type="Pfam" id="PF14024"/>
    </source>
</evidence>
<dbReference type="RefSeq" id="WP_323248023.1">
    <property type="nucleotide sequence ID" value="NZ_JAYFUL010000008.1"/>
</dbReference>
<gene>
    <name evidence="2" type="ORF">VB264_07180</name>
</gene>
<comment type="caution">
    <text evidence="2">The sequence shown here is derived from an EMBL/GenBank/DDBJ whole genome shotgun (WGS) entry which is preliminary data.</text>
</comment>
<dbReference type="Proteomes" id="UP001304671">
    <property type="component" value="Unassembled WGS sequence"/>
</dbReference>
<protein>
    <submittedName>
        <fullName evidence="2">DUF4240 domain-containing protein</fullName>
    </submittedName>
</protein>
<keyword evidence="3" id="KW-1185">Reference proteome</keyword>
<dbReference type="EMBL" id="JAYFUL010000008">
    <property type="protein sequence ID" value="MEA5257559.1"/>
    <property type="molecule type" value="Genomic_DNA"/>
</dbReference>
<accession>A0ABU5QLE1</accession>
<sequence length="161" mass="19224">MTQEIFWEIIESSWADSPNLYKKRADVLKNNDEEIIRELCIELENTILEYYQKRLLVLDKEAFTKYIHILEERLYNIDRQDIHEYTDGSDDGFLYSRCFVIGMGQQYYNMIDNNPSKATMDLDAELFGFSAYKVYEEKFGEEFERNSIYCIETCSNGKGWF</sequence>
<proteinExistence type="predicted"/>
<evidence type="ECO:0000313" key="2">
    <source>
        <dbReference type="EMBL" id="MEA5257559.1"/>
    </source>
</evidence>
<dbReference type="InterPro" id="IPR025334">
    <property type="entry name" value="DUF4240"/>
</dbReference>
<name>A0ABU5QLE1_9BACT</name>
<feature type="domain" description="DUF4240" evidence="1">
    <location>
        <begin position="1"/>
        <end position="120"/>
    </location>
</feature>
<evidence type="ECO:0000313" key="3">
    <source>
        <dbReference type="Proteomes" id="UP001304671"/>
    </source>
</evidence>
<dbReference type="Pfam" id="PF14024">
    <property type="entry name" value="DUF4240"/>
    <property type="match status" value="1"/>
</dbReference>
<organism evidence="2 3">
    <name type="scientific">Arcicella aquatica</name>
    <dbReference type="NCBI Taxonomy" id="217141"/>
    <lineage>
        <taxon>Bacteria</taxon>
        <taxon>Pseudomonadati</taxon>
        <taxon>Bacteroidota</taxon>
        <taxon>Cytophagia</taxon>
        <taxon>Cytophagales</taxon>
        <taxon>Flectobacillaceae</taxon>
        <taxon>Arcicella</taxon>
    </lineage>
</organism>
<reference evidence="2 3" key="1">
    <citation type="submission" date="2023-12" db="EMBL/GenBank/DDBJ databases">
        <title>Novel species of the genus Arcicella isolated from rivers.</title>
        <authorList>
            <person name="Lu H."/>
        </authorList>
    </citation>
    <scope>NUCLEOTIDE SEQUENCE [LARGE SCALE GENOMIC DNA]</scope>
    <source>
        <strain evidence="2 3">LMG 21963</strain>
    </source>
</reference>